<feature type="transmembrane region" description="Helical" evidence="1">
    <location>
        <begin position="78"/>
        <end position="102"/>
    </location>
</feature>
<accession>A0A897N530</accession>
<dbReference type="Proteomes" id="UP000663525">
    <property type="component" value="Chromosome"/>
</dbReference>
<organism evidence="2 3">
    <name type="scientific">Halapricum desulfuricans</name>
    <dbReference type="NCBI Taxonomy" id="2841257"/>
    <lineage>
        <taxon>Archaea</taxon>
        <taxon>Methanobacteriati</taxon>
        <taxon>Methanobacteriota</taxon>
        <taxon>Stenosarchaea group</taxon>
        <taxon>Halobacteria</taxon>
        <taxon>Halobacteriales</taxon>
        <taxon>Haloarculaceae</taxon>
        <taxon>Halapricum</taxon>
    </lineage>
</organism>
<gene>
    <name evidence="2" type="ORF">HSR121_3048</name>
</gene>
<name>A0A897N530_9EURY</name>
<dbReference type="GeneID" id="68856582"/>
<evidence type="ECO:0000313" key="3">
    <source>
        <dbReference type="Proteomes" id="UP000663525"/>
    </source>
</evidence>
<evidence type="ECO:0000313" key="2">
    <source>
        <dbReference type="EMBL" id="QSG07358.1"/>
    </source>
</evidence>
<dbReference type="RefSeq" id="WP_229113795.1">
    <property type="nucleotide sequence ID" value="NZ_CP064787.1"/>
</dbReference>
<dbReference type="EMBL" id="CP064787">
    <property type="protein sequence ID" value="QSG07358.1"/>
    <property type="molecule type" value="Genomic_DNA"/>
</dbReference>
<protein>
    <submittedName>
        <fullName evidence="2">Putative membrane protein</fullName>
    </submittedName>
</protein>
<keyword evidence="1" id="KW-0472">Membrane</keyword>
<feature type="transmembrane region" description="Helical" evidence="1">
    <location>
        <begin position="123"/>
        <end position="153"/>
    </location>
</feature>
<sequence length="200" mass="20801">MDDRPSDDPITDAILSTSQYERLRYAEGIITVPVSRALTYQAVLLALLASILPLYSLYPPTIGAHVGTLDPFLAAPKILFLGLVGWAIEVASALALAALYWYRVGHEPLEEGTARAIVNLEQIAIGLSLVTGGLAIVATVGLIGVGVFGVSVFSTYLSAVAGENVFAQGGGISVGHLSILAIFGGLVVLGIRAVLDRDTG</sequence>
<evidence type="ECO:0000256" key="1">
    <source>
        <dbReference type="SAM" id="Phobius"/>
    </source>
</evidence>
<keyword evidence="1" id="KW-1133">Transmembrane helix</keyword>
<reference evidence="2" key="1">
    <citation type="submission" date="2020-11" db="EMBL/GenBank/DDBJ databases">
        <title>Carbohydrate-dependent, anaerobic sulfur respiration: A novel catabolism in halophilic archaea.</title>
        <authorList>
            <person name="Sorokin D.Y."/>
            <person name="Messina E."/>
            <person name="Smedile F."/>
            <person name="La Cono V."/>
            <person name="Hallsworth J.E."/>
            <person name="Yakimov M.M."/>
        </authorList>
    </citation>
    <scope>NUCLEOTIDE SEQUENCE</scope>
    <source>
        <strain evidence="2">HSR12-1</strain>
    </source>
</reference>
<dbReference type="AlphaFoldDB" id="A0A897N530"/>
<feature type="transmembrane region" description="Helical" evidence="1">
    <location>
        <begin position="38"/>
        <end position="58"/>
    </location>
</feature>
<proteinExistence type="predicted"/>
<keyword evidence="1" id="KW-0812">Transmembrane</keyword>
<feature type="transmembrane region" description="Helical" evidence="1">
    <location>
        <begin position="173"/>
        <end position="195"/>
    </location>
</feature>